<dbReference type="CDD" id="cd08252">
    <property type="entry name" value="AL_MDR"/>
    <property type="match status" value="1"/>
</dbReference>
<dbReference type="InterPro" id="IPR014182">
    <property type="entry name" value="ADH_Zn_typ-1"/>
</dbReference>
<keyword evidence="2" id="KW-0479">Metal-binding</keyword>
<comment type="similarity">
    <text evidence="2">Belongs to the zinc-containing alcohol dehydrogenase family. Quinone oxidoreductase subfamily.</text>
</comment>
<organism evidence="4 5">
    <name type="scientific">Tistlia consotensis USBA 355</name>
    <dbReference type="NCBI Taxonomy" id="560819"/>
    <lineage>
        <taxon>Bacteria</taxon>
        <taxon>Pseudomonadati</taxon>
        <taxon>Pseudomonadota</taxon>
        <taxon>Alphaproteobacteria</taxon>
        <taxon>Rhodospirillales</taxon>
        <taxon>Rhodovibrionaceae</taxon>
        <taxon>Tistlia</taxon>
    </lineage>
</organism>
<dbReference type="InterPro" id="IPR013154">
    <property type="entry name" value="ADH-like_N"/>
</dbReference>
<name>A0A1Y6BKH0_9PROT</name>
<feature type="domain" description="Enoyl reductase (ER)" evidence="3">
    <location>
        <begin position="16"/>
        <end position="334"/>
    </location>
</feature>
<keyword evidence="2" id="KW-0862">Zinc</keyword>
<dbReference type="InterPro" id="IPR051603">
    <property type="entry name" value="Zinc-ADH_QOR/CCCR"/>
</dbReference>
<dbReference type="STRING" id="560819.SAMN05428998_105223"/>
<keyword evidence="2" id="KW-0560">Oxidoreductase</keyword>
<keyword evidence="1" id="KW-0521">NADP</keyword>
<dbReference type="PANTHER" id="PTHR44154">
    <property type="entry name" value="QUINONE OXIDOREDUCTASE"/>
    <property type="match status" value="1"/>
</dbReference>
<dbReference type="InterPro" id="IPR011032">
    <property type="entry name" value="GroES-like_sf"/>
</dbReference>
<dbReference type="InterPro" id="IPR020843">
    <property type="entry name" value="ER"/>
</dbReference>
<accession>A0A1Y6BKH0</accession>
<dbReference type="SMART" id="SM00829">
    <property type="entry name" value="PKS_ER"/>
    <property type="match status" value="1"/>
</dbReference>
<dbReference type="EMBL" id="FWZX01000005">
    <property type="protein sequence ID" value="SMF14035.1"/>
    <property type="molecule type" value="Genomic_DNA"/>
</dbReference>
<gene>
    <name evidence="4" type="ORF">SAMN05428998_105223</name>
</gene>
<dbReference type="SUPFAM" id="SSF51735">
    <property type="entry name" value="NAD(P)-binding Rossmann-fold domains"/>
    <property type="match status" value="1"/>
</dbReference>
<dbReference type="AlphaFoldDB" id="A0A1Y6BKH0"/>
<dbReference type="SUPFAM" id="SSF50129">
    <property type="entry name" value="GroES-like"/>
    <property type="match status" value="1"/>
</dbReference>
<dbReference type="RefSeq" id="WP_085122264.1">
    <property type="nucleotide sequence ID" value="NZ_FWZX01000005.1"/>
</dbReference>
<dbReference type="Gene3D" id="3.40.50.720">
    <property type="entry name" value="NAD(P)-binding Rossmann-like Domain"/>
    <property type="match status" value="1"/>
</dbReference>
<dbReference type="InterPro" id="IPR036291">
    <property type="entry name" value="NAD(P)-bd_dom_sf"/>
</dbReference>
<evidence type="ECO:0000313" key="4">
    <source>
        <dbReference type="EMBL" id="SMF14035.1"/>
    </source>
</evidence>
<keyword evidence="5" id="KW-1185">Reference proteome</keyword>
<sequence>MKAVGYRQSKPIAEPDSLIDLTLPEPTPGPRDLLVRVQAVSVNPVDTKMRLRAQPAEGEVQVLGWDAAGTVEAVGSEVTLFRPGDAVFYAGAIDRPGSDSELHLVDERIVGRKPACLDFAEAAALPLTAITAWELLFERLAVPYGVKTGGGSLLVIGGAGGVGSILIQLASRLTGLTVIATASRPETADWVRRMGAHHVVDHRRPLDEALADVGLGPVEHVAGLTATEQHLPAIAKLIAPQGGLAVIDDPKAFDILPFKRKSVRIAWEFMFTRSLFGTADMIEQHRLLSEVSALVEAGVLRSTLTETAGPVDAATLRRVHALVESGKAIGKTVLAGF</sequence>
<evidence type="ECO:0000256" key="2">
    <source>
        <dbReference type="RuleBase" id="RU364000"/>
    </source>
</evidence>
<evidence type="ECO:0000313" key="5">
    <source>
        <dbReference type="Proteomes" id="UP000192917"/>
    </source>
</evidence>
<reference evidence="4 5" key="1">
    <citation type="submission" date="2017-04" db="EMBL/GenBank/DDBJ databases">
        <authorList>
            <person name="Afonso C.L."/>
            <person name="Miller P.J."/>
            <person name="Scott M.A."/>
            <person name="Spackman E."/>
            <person name="Goraichik I."/>
            <person name="Dimitrov K.M."/>
            <person name="Suarez D.L."/>
            <person name="Swayne D.E."/>
        </authorList>
    </citation>
    <scope>NUCLEOTIDE SEQUENCE [LARGE SCALE GENOMIC DNA]</scope>
    <source>
        <strain evidence="4 5">USBA 355</strain>
    </source>
</reference>
<evidence type="ECO:0000256" key="1">
    <source>
        <dbReference type="ARBA" id="ARBA00022857"/>
    </source>
</evidence>
<evidence type="ECO:0000259" key="3">
    <source>
        <dbReference type="SMART" id="SM00829"/>
    </source>
</evidence>
<dbReference type="Pfam" id="PF08240">
    <property type="entry name" value="ADH_N"/>
    <property type="match status" value="1"/>
</dbReference>
<dbReference type="Gene3D" id="3.90.180.10">
    <property type="entry name" value="Medium-chain alcohol dehydrogenases, catalytic domain"/>
    <property type="match status" value="1"/>
</dbReference>
<dbReference type="Pfam" id="PF13602">
    <property type="entry name" value="ADH_zinc_N_2"/>
    <property type="match status" value="1"/>
</dbReference>
<dbReference type="Proteomes" id="UP000192917">
    <property type="component" value="Unassembled WGS sequence"/>
</dbReference>
<dbReference type="GO" id="GO:0008270">
    <property type="term" value="F:zinc ion binding"/>
    <property type="evidence" value="ECO:0007669"/>
    <property type="project" value="InterPro"/>
</dbReference>
<dbReference type="PANTHER" id="PTHR44154:SF1">
    <property type="entry name" value="QUINONE OXIDOREDUCTASE"/>
    <property type="match status" value="1"/>
</dbReference>
<dbReference type="GO" id="GO:0016491">
    <property type="term" value="F:oxidoreductase activity"/>
    <property type="evidence" value="ECO:0007669"/>
    <property type="project" value="UniProtKB-KW"/>
</dbReference>
<dbReference type="NCBIfam" id="TIGR02817">
    <property type="entry name" value="adh_fam_1"/>
    <property type="match status" value="1"/>
</dbReference>
<protein>
    <recommendedName>
        <fullName evidence="2">Zinc-type alcohol dehydrogenase-like protein</fullName>
    </recommendedName>
</protein>
<proteinExistence type="inferred from homology"/>